<feature type="transmembrane region" description="Helical" evidence="8">
    <location>
        <begin position="140"/>
        <end position="158"/>
    </location>
</feature>
<feature type="transmembrane region" description="Helical" evidence="8">
    <location>
        <begin position="488"/>
        <end position="509"/>
    </location>
</feature>
<feature type="transmembrane region" description="Helical" evidence="8">
    <location>
        <begin position="283"/>
        <end position="302"/>
    </location>
</feature>
<feature type="transmembrane region" description="Helical" evidence="8">
    <location>
        <begin position="251"/>
        <end position="271"/>
    </location>
</feature>
<dbReference type="OrthoDB" id="9768329at2"/>
<keyword evidence="6 8" id="KW-0472">Membrane</keyword>
<feature type="transmembrane region" description="Helical" evidence="8">
    <location>
        <begin position="38"/>
        <end position="61"/>
    </location>
</feature>
<feature type="domain" description="NADH:quinone oxidoreductase/Mrp antiporter transmembrane" evidence="9">
    <location>
        <begin position="141"/>
        <end position="439"/>
    </location>
</feature>
<feature type="transmembrane region" description="Helical" evidence="8">
    <location>
        <begin position="314"/>
        <end position="337"/>
    </location>
</feature>
<feature type="transmembrane region" description="Helical" evidence="8">
    <location>
        <begin position="343"/>
        <end position="370"/>
    </location>
</feature>
<evidence type="ECO:0000313" key="11">
    <source>
        <dbReference type="Proteomes" id="UP000310016"/>
    </source>
</evidence>
<gene>
    <name evidence="10" type="ORF">FAZ21_07925</name>
</gene>
<dbReference type="InterPro" id="IPR052175">
    <property type="entry name" value="ComplexI-like_HydComp"/>
</dbReference>
<dbReference type="EMBL" id="SUMF01000006">
    <property type="protein sequence ID" value="TJZ74208.1"/>
    <property type="molecule type" value="Genomic_DNA"/>
</dbReference>
<dbReference type="RefSeq" id="WP_136772732.1">
    <property type="nucleotide sequence ID" value="NZ_CP156074.1"/>
</dbReference>
<dbReference type="InterPro" id="IPR001750">
    <property type="entry name" value="ND/Mrp_TM"/>
</dbReference>
<keyword evidence="11" id="KW-1185">Reference proteome</keyword>
<evidence type="ECO:0000313" key="10">
    <source>
        <dbReference type="EMBL" id="TJZ74208.1"/>
    </source>
</evidence>
<feature type="transmembrane region" description="Helical" evidence="8">
    <location>
        <begin position="434"/>
        <end position="456"/>
    </location>
</feature>
<keyword evidence="5" id="KW-0560">Oxidoreductase</keyword>
<organism evidence="10 11">
    <name type="scientific">Chitiniphilus eburneus</name>
    <dbReference type="NCBI Taxonomy" id="2571148"/>
    <lineage>
        <taxon>Bacteria</taxon>
        <taxon>Pseudomonadati</taxon>
        <taxon>Pseudomonadota</taxon>
        <taxon>Betaproteobacteria</taxon>
        <taxon>Neisseriales</taxon>
        <taxon>Chitinibacteraceae</taxon>
        <taxon>Chitiniphilus</taxon>
    </lineage>
</organism>
<comment type="subcellular location">
    <subcellularLocation>
        <location evidence="1">Cell membrane</location>
        <topology evidence="1">Multi-pass membrane protein</topology>
    </subcellularLocation>
    <subcellularLocation>
        <location evidence="7">Membrane</location>
        <topology evidence="7">Multi-pass membrane protein</topology>
    </subcellularLocation>
</comment>
<evidence type="ECO:0000256" key="4">
    <source>
        <dbReference type="ARBA" id="ARBA00022989"/>
    </source>
</evidence>
<feature type="transmembrane region" description="Helical" evidence="8">
    <location>
        <begin position="548"/>
        <end position="570"/>
    </location>
</feature>
<comment type="caution">
    <text evidence="10">The sequence shown here is derived from an EMBL/GenBank/DDBJ whole genome shotgun (WGS) entry which is preliminary data.</text>
</comment>
<dbReference type="GO" id="GO:0016491">
    <property type="term" value="F:oxidoreductase activity"/>
    <property type="evidence" value="ECO:0007669"/>
    <property type="project" value="UniProtKB-KW"/>
</dbReference>
<keyword evidence="3 7" id="KW-0812">Transmembrane</keyword>
<dbReference type="PANTHER" id="PTHR42682">
    <property type="entry name" value="HYDROGENASE-4 COMPONENT F"/>
    <property type="match status" value="1"/>
</dbReference>
<proteinExistence type="predicted"/>
<feature type="transmembrane region" description="Helical" evidence="8">
    <location>
        <begin position="217"/>
        <end position="239"/>
    </location>
</feature>
<dbReference type="Proteomes" id="UP000310016">
    <property type="component" value="Unassembled WGS sequence"/>
</dbReference>
<evidence type="ECO:0000256" key="2">
    <source>
        <dbReference type="ARBA" id="ARBA00022475"/>
    </source>
</evidence>
<keyword evidence="2" id="KW-1003">Cell membrane</keyword>
<accession>A0A4V5MRP2</accession>
<feature type="transmembrane region" description="Helical" evidence="8">
    <location>
        <begin position="6"/>
        <end position="26"/>
    </location>
</feature>
<feature type="transmembrane region" description="Helical" evidence="8">
    <location>
        <begin position="390"/>
        <end position="414"/>
    </location>
</feature>
<dbReference type="PRINTS" id="PR01434">
    <property type="entry name" value="NADHDHGNASE5"/>
</dbReference>
<dbReference type="Pfam" id="PF00361">
    <property type="entry name" value="Proton_antipo_M"/>
    <property type="match status" value="1"/>
</dbReference>
<evidence type="ECO:0000256" key="3">
    <source>
        <dbReference type="ARBA" id="ARBA00022692"/>
    </source>
</evidence>
<evidence type="ECO:0000256" key="8">
    <source>
        <dbReference type="SAM" id="Phobius"/>
    </source>
</evidence>
<evidence type="ECO:0000259" key="9">
    <source>
        <dbReference type="Pfam" id="PF00361"/>
    </source>
</evidence>
<feature type="transmembrane region" description="Helical" evidence="8">
    <location>
        <begin position="178"/>
        <end position="197"/>
    </location>
</feature>
<feature type="transmembrane region" description="Helical" evidence="8">
    <location>
        <begin position="81"/>
        <end position="104"/>
    </location>
</feature>
<dbReference type="GO" id="GO:0005886">
    <property type="term" value="C:plasma membrane"/>
    <property type="evidence" value="ECO:0007669"/>
    <property type="project" value="UniProtKB-SubCell"/>
</dbReference>
<feature type="transmembrane region" description="Helical" evidence="8">
    <location>
        <begin position="116"/>
        <end position="134"/>
    </location>
</feature>
<dbReference type="PANTHER" id="PTHR42682:SF3">
    <property type="entry name" value="FORMATE HYDROGENLYASE SUBUNIT 3-RELATED"/>
    <property type="match status" value="1"/>
</dbReference>
<sequence length="620" mass="66463">MDFNIYNGLMMGVLLLVASAIVIPLFARHRKLAGGLNFVVCLVAGVIFTGVACQVLTGAAAPATFDLHLGGWAVPLMIDGVSAVFMALISLMAAVTAFYCVGYMEMDHYRHYSLRGFFFCYPVFVAGMIGIVTVDDLTTGFTIAWQMMTIASFFLIRFDHHDKVIVRSANKYLLLMELAWVAILAVGLMVPGCTWGSSLHQIAGQLGLVDPGLRTLLLALTLLGFGMKAGMFPLGQLWLPDAHSVAPSPISAMLSGVMIKTGIYGILRTLFWMTPDNMPTQELQHWGMVVALVGVVTLFIGTSQAVKQVDAKRLHAYSSIGQIGYIIMAIGCARYFLGPEVGLHALALLALFGALCHTLNHAVFKGLLFLCTGSVQYTTGTKDLDKLGGLFGLMPVTAVVAGIAAIAVSGVPAFSGFTSKWAIVGSALLSGKAVGIFVIFGIIALVTSAMTLATYVKFYGMTFTSVGVEWNEKNDIHEVSASMLAPKLLLAAVCLVQGLFPFLFVQLFGRVLATSESAMTRVLGTPEMLSSLAQSYAGVTFRLGDSPVAFSLPLVMIAMLVVALLFALWLRKAGGAEERTAPVWLCGYQTLNSANRYLSSHIFDAFKKFTKWTGGNVRGA</sequence>
<evidence type="ECO:0000256" key="7">
    <source>
        <dbReference type="RuleBase" id="RU000320"/>
    </source>
</evidence>
<name>A0A4V5MRP2_9NEIS</name>
<dbReference type="AlphaFoldDB" id="A0A4V5MRP2"/>
<reference evidence="10 11" key="1">
    <citation type="submission" date="2019-04" db="EMBL/GenBank/DDBJ databases">
        <title>Chitiniphilus eburnea sp. nov., a novel chitinolytic bacterium isolated from aquaculture sludge.</title>
        <authorList>
            <person name="Sheng M."/>
        </authorList>
    </citation>
    <scope>NUCLEOTIDE SEQUENCE [LARGE SCALE GENOMIC DNA]</scope>
    <source>
        <strain evidence="10 11">HX-2-15</strain>
    </source>
</reference>
<protein>
    <recommendedName>
        <fullName evidence="9">NADH:quinone oxidoreductase/Mrp antiporter transmembrane domain-containing protein</fullName>
    </recommendedName>
</protein>
<evidence type="ECO:0000256" key="5">
    <source>
        <dbReference type="ARBA" id="ARBA00023002"/>
    </source>
</evidence>
<keyword evidence="4 8" id="KW-1133">Transmembrane helix</keyword>
<evidence type="ECO:0000256" key="6">
    <source>
        <dbReference type="ARBA" id="ARBA00023136"/>
    </source>
</evidence>
<evidence type="ECO:0000256" key="1">
    <source>
        <dbReference type="ARBA" id="ARBA00004651"/>
    </source>
</evidence>